<protein>
    <submittedName>
        <fullName evidence="2">Uncharacterized protein</fullName>
    </submittedName>
</protein>
<dbReference type="OrthoDB" id="10017160at2759"/>
<dbReference type="EMBL" id="BGZK01000703">
    <property type="protein sequence ID" value="GBP56885.1"/>
    <property type="molecule type" value="Genomic_DNA"/>
</dbReference>
<organism evidence="2 3">
    <name type="scientific">Eumeta variegata</name>
    <name type="common">Bagworm moth</name>
    <name type="synonym">Eumeta japonica</name>
    <dbReference type="NCBI Taxonomy" id="151549"/>
    <lineage>
        <taxon>Eukaryota</taxon>
        <taxon>Metazoa</taxon>
        <taxon>Ecdysozoa</taxon>
        <taxon>Arthropoda</taxon>
        <taxon>Hexapoda</taxon>
        <taxon>Insecta</taxon>
        <taxon>Pterygota</taxon>
        <taxon>Neoptera</taxon>
        <taxon>Endopterygota</taxon>
        <taxon>Lepidoptera</taxon>
        <taxon>Glossata</taxon>
        <taxon>Ditrysia</taxon>
        <taxon>Tineoidea</taxon>
        <taxon>Psychidae</taxon>
        <taxon>Oiketicinae</taxon>
        <taxon>Eumeta</taxon>
    </lineage>
</organism>
<evidence type="ECO:0000256" key="1">
    <source>
        <dbReference type="SAM" id="MobiDB-lite"/>
    </source>
</evidence>
<gene>
    <name evidence="2" type="ORF">EVAR_41634_1</name>
</gene>
<keyword evidence="3" id="KW-1185">Reference proteome</keyword>
<proteinExistence type="predicted"/>
<feature type="region of interest" description="Disordered" evidence="1">
    <location>
        <begin position="53"/>
        <end position="86"/>
    </location>
</feature>
<evidence type="ECO:0000313" key="2">
    <source>
        <dbReference type="EMBL" id="GBP56885.1"/>
    </source>
</evidence>
<comment type="caution">
    <text evidence="2">The sequence shown here is derived from an EMBL/GenBank/DDBJ whole genome shotgun (WGS) entry which is preliminary data.</text>
</comment>
<dbReference type="AlphaFoldDB" id="A0A4C1X3R0"/>
<sequence length="86" mass="9079">MMGTFAGGDSNVVYDIVTGPKSWIYCNDPETKRQSAQCVLPFEELLTKVNRGRNVGHPPAPAAARARGHTGALPACPSISGRAGVR</sequence>
<name>A0A4C1X3R0_EUMVA</name>
<accession>A0A4C1X3R0</accession>
<evidence type="ECO:0000313" key="3">
    <source>
        <dbReference type="Proteomes" id="UP000299102"/>
    </source>
</evidence>
<reference evidence="2 3" key="1">
    <citation type="journal article" date="2019" name="Commun. Biol.">
        <title>The bagworm genome reveals a unique fibroin gene that provides high tensile strength.</title>
        <authorList>
            <person name="Kono N."/>
            <person name="Nakamura H."/>
            <person name="Ohtoshi R."/>
            <person name="Tomita M."/>
            <person name="Numata K."/>
            <person name="Arakawa K."/>
        </authorList>
    </citation>
    <scope>NUCLEOTIDE SEQUENCE [LARGE SCALE GENOMIC DNA]</scope>
</reference>
<dbReference type="Proteomes" id="UP000299102">
    <property type="component" value="Unassembled WGS sequence"/>
</dbReference>